<keyword evidence="21" id="KW-0964">Secreted</keyword>
<dbReference type="FunFam" id="1.10.520.10:FF:000009">
    <property type="entry name" value="Peroxidase"/>
    <property type="match status" value="1"/>
</dbReference>
<comment type="subcellular location">
    <subcellularLocation>
        <location evidence="2 21">Secreted</location>
    </subcellularLocation>
</comment>
<keyword evidence="11 18" id="KW-0408">Iron</keyword>
<feature type="binding site" evidence="18">
    <location>
        <position position="76"/>
    </location>
    <ligand>
        <name>Ca(2+)</name>
        <dbReference type="ChEBI" id="CHEBI:29108"/>
        <label>1</label>
    </ligand>
</feature>
<evidence type="ECO:0000256" key="20">
    <source>
        <dbReference type="PIRSR" id="PIRSR600823-5"/>
    </source>
</evidence>
<feature type="domain" description="Plant heme peroxidase family profile" evidence="22">
    <location>
        <begin position="29"/>
        <end position="318"/>
    </location>
</feature>
<keyword evidence="7 18" id="KW-0479">Metal-binding</keyword>
<comment type="similarity">
    <text evidence="21">Belongs to the peroxidase family. Classical plant (class III) peroxidase subfamily.</text>
</comment>
<feature type="binding site" evidence="18">
    <location>
        <position position="80"/>
    </location>
    <ligand>
        <name>Ca(2+)</name>
        <dbReference type="ChEBI" id="CHEBI:29108"/>
        <label>1</label>
    </ligand>
</feature>
<dbReference type="CDD" id="cd00693">
    <property type="entry name" value="secretory_peroxidase"/>
    <property type="match status" value="1"/>
</dbReference>
<dbReference type="PRINTS" id="PR00458">
    <property type="entry name" value="PEROXIDASE"/>
</dbReference>
<dbReference type="FunFam" id="1.10.420.10:FF:000006">
    <property type="entry name" value="Peroxidase"/>
    <property type="match status" value="1"/>
</dbReference>
<evidence type="ECO:0000256" key="7">
    <source>
        <dbReference type="ARBA" id="ARBA00022723"/>
    </source>
</evidence>
<proteinExistence type="inferred from homology"/>
<keyword evidence="10 21" id="KW-0560">Oxidoreductase</keyword>
<evidence type="ECO:0000256" key="6">
    <source>
        <dbReference type="ARBA" id="ARBA00022617"/>
    </source>
</evidence>
<dbReference type="PANTHER" id="PTHR31517">
    <property type="match status" value="1"/>
</dbReference>
<keyword evidence="14" id="KW-0873">Pyrrolidone carboxylic acid</keyword>
<feature type="disulfide bond" evidence="20">
    <location>
        <begin position="39"/>
        <end position="118"/>
    </location>
</feature>
<dbReference type="SUPFAM" id="SSF48113">
    <property type="entry name" value="Heme-dependent peroxidases"/>
    <property type="match status" value="1"/>
</dbReference>
<evidence type="ECO:0000256" key="18">
    <source>
        <dbReference type="PIRSR" id="PIRSR600823-3"/>
    </source>
</evidence>
<dbReference type="GO" id="GO:0140825">
    <property type="term" value="F:lactoperoxidase activity"/>
    <property type="evidence" value="ECO:0007669"/>
    <property type="project" value="UniProtKB-EC"/>
</dbReference>
<feature type="disulfide bond" evidence="20">
    <location>
        <begin position="124"/>
        <end position="314"/>
    </location>
</feature>
<evidence type="ECO:0000256" key="8">
    <source>
        <dbReference type="ARBA" id="ARBA00022729"/>
    </source>
</evidence>
<gene>
    <name evidence="23" type="ORF">TRITD_3Bv1G008570</name>
</gene>
<comment type="cofactor">
    <cofactor evidence="18 21">
        <name>Ca(2+)</name>
        <dbReference type="ChEBI" id="CHEBI:29108"/>
    </cofactor>
    <text evidence="18 21">Binds 2 calcium ions per subunit.</text>
</comment>
<dbReference type="GO" id="GO:0005576">
    <property type="term" value="C:extracellular region"/>
    <property type="evidence" value="ECO:0007669"/>
    <property type="project" value="UniProtKB-SubCell"/>
</dbReference>
<evidence type="ECO:0000256" key="10">
    <source>
        <dbReference type="ARBA" id="ARBA00023002"/>
    </source>
</evidence>
<evidence type="ECO:0000256" key="11">
    <source>
        <dbReference type="ARBA" id="ARBA00023004"/>
    </source>
</evidence>
<dbReference type="Pfam" id="PF00141">
    <property type="entry name" value="peroxidase"/>
    <property type="match status" value="1"/>
</dbReference>
<protein>
    <recommendedName>
        <fullName evidence="4 21">Peroxidase</fullName>
        <ecNumber evidence="4 21">1.11.1.7</ecNumber>
    </recommendedName>
</protein>
<keyword evidence="12 20" id="KW-1015">Disulfide bond</keyword>
<accession>A0A9R1RVT4</accession>
<feature type="binding site" evidence="18">
    <location>
        <position position="240"/>
    </location>
    <ligand>
        <name>Ca(2+)</name>
        <dbReference type="ChEBI" id="CHEBI:29108"/>
        <label>2</label>
    </ligand>
</feature>
<dbReference type="EMBL" id="LT934116">
    <property type="protein sequence ID" value="VAH71326.1"/>
    <property type="molecule type" value="Genomic_DNA"/>
</dbReference>
<feature type="binding site" evidence="18">
    <location>
        <position position="237"/>
    </location>
    <ligand>
        <name>Ca(2+)</name>
        <dbReference type="ChEBI" id="CHEBI:29108"/>
        <label>2</label>
    </ligand>
</feature>
<keyword evidence="8 21" id="KW-0732">Signal</keyword>
<evidence type="ECO:0000256" key="4">
    <source>
        <dbReference type="ARBA" id="ARBA00012313"/>
    </source>
</evidence>
<dbReference type="InterPro" id="IPR010255">
    <property type="entry name" value="Haem_peroxidase_sf"/>
</dbReference>
<comment type="similarity">
    <text evidence="3">Belongs to the peroxidase family. Ascorbate peroxidase subfamily.</text>
</comment>
<reference evidence="23 24" key="1">
    <citation type="submission" date="2017-09" db="EMBL/GenBank/DDBJ databases">
        <authorList>
            <consortium name="International Durum Wheat Genome Sequencing Consortium (IDWGSC)"/>
            <person name="Milanesi L."/>
        </authorList>
    </citation>
    <scope>NUCLEOTIDE SEQUENCE [LARGE SCALE GENOMIC DNA]</scope>
    <source>
        <strain evidence="24">cv. Svevo</strain>
    </source>
</reference>
<dbReference type="InterPro" id="IPR002016">
    <property type="entry name" value="Haem_peroxidase"/>
</dbReference>
<comment type="catalytic activity">
    <reaction evidence="1 21">
        <text>2 a phenolic donor + H2O2 = 2 a phenolic radical donor + 2 H2O</text>
        <dbReference type="Rhea" id="RHEA:56136"/>
        <dbReference type="ChEBI" id="CHEBI:15377"/>
        <dbReference type="ChEBI" id="CHEBI:16240"/>
        <dbReference type="ChEBI" id="CHEBI:139520"/>
        <dbReference type="ChEBI" id="CHEBI:139521"/>
        <dbReference type="EC" id="1.11.1.7"/>
    </reaction>
</comment>
<feature type="binding site" evidence="18">
    <location>
        <position position="245"/>
    </location>
    <ligand>
        <name>Ca(2+)</name>
        <dbReference type="ChEBI" id="CHEBI:29108"/>
        <label>2</label>
    </ligand>
</feature>
<keyword evidence="15 21" id="KW-0376">Hydrogen peroxide</keyword>
<dbReference type="InterPro" id="IPR019793">
    <property type="entry name" value="Peroxidases_heam-ligand_BS"/>
</dbReference>
<dbReference type="InterPro" id="IPR000823">
    <property type="entry name" value="Peroxidase_pln"/>
</dbReference>
<dbReference type="AlphaFoldDB" id="A0A9R1RVT4"/>
<keyword evidence="13" id="KW-0325">Glycoprotein</keyword>
<comment type="function">
    <text evidence="21">Removal of H(2)O(2), oxidation of toxic reductants, biosynthesis and degradation of lignin, suberization, auxin catabolism, response to environmental stresses such as wounding, pathogen attack and oxidative stress.</text>
</comment>
<evidence type="ECO:0000256" key="15">
    <source>
        <dbReference type="ARBA" id="ARBA00023324"/>
    </source>
</evidence>
<evidence type="ECO:0000256" key="14">
    <source>
        <dbReference type="ARBA" id="ARBA00023283"/>
    </source>
</evidence>
<feature type="binding site" description="axial binding residue" evidence="18">
    <location>
        <position position="195"/>
    </location>
    <ligand>
        <name>heme b</name>
        <dbReference type="ChEBI" id="CHEBI:60344"/>
    </ligand>
    <ligandPart>
        <name>Fe</name>
        <dbReference type="ChEBI" id="CHEBI:18248"/>
    </ligandPart>
</feature>
<dbReference type="PROSITE" id="PS50873">
    <property type="entry name" value="PEROXIDASE_4"/>
    <property type="match status" value="1"/>
</dbReference>
<feature type="binding site" evidence="18">
    <location>
        <position position="71"/>
    </location>
    <ligand>
        <name>Ca(2+)</name>
        <dbReference type="ChEBI" id="CHEBI:29108"/>
        <label>1</label>
    </ligand>
</feature>
<evidence type="ECO:0000259" key="22">
    <source>
        <dbReference type="PROSITE" id="PS50873"/>
    </source>
</evidence>
<organism evidence="23 24">
    <name type="scientific">Triticum turgidum subsp. durum</name>
    <name type="common">Durum wheat</name>
    <name type="synonym">Triticum durum</name>
    <dbReference type="NCBI Taxonomy" id="4567"/>
    <lineage>
        <taxon>Eukaryota</taxon>
        <taxon>Viridiplantae</taxon>
        <taxon>Streptophyta</taxon>
        <taxon>Embryophyta</taxon>
        <taxon>Tracheophyta</taxon>
        <taxon>Spermatophyta</taxon>
        <taxon>Magnoliopsida</taxon>
        <taxon>Liliopsida</taxon>
        <taxon>Poales</taxon>
        <taxon>Poaceae</taxon>
        <taxon>BOP clade</taxon>
        <taxon>Pooideae</taxon>
        <taxon>Triticodae</taxon>
        <taxon>Triticeae</taxon>
        <taxon>Triticinae</taxon>
        <taxon>Triticum</taxon>
    </lineage>
</organism>
<dbReference type="OMA" id="HNECGRI"/>
<dbReference type="InterPro" id="IPR019794">
    <property type="entry name" value="Peroxidases_AS"/>
</dbReference>
<dbReference type="InterPro" id="IPR033905">
    <property type="entry name" value="Secretory_peroxidase"/>
</dbReference>
<feature type="binding site" evidence="17">
    <location>
        <position position="165"/>
    </location>
    <ligand>
        <name>substrate</name>
    </ligand>
</feature>
<evidence type="ECO:0000313" key="24">
    <source>
        <dbReference type="Proteomes" id="UP000324705"/>
    </source>
</evidence>
<comment type="cofactor">
    <cofactor evidence="18 21">
        <name>heme b</name>
        <dbReference type="ChEBI" id="CHEBI:60344"/>
    </cofactor>
    <text evidence="18 21">Binds 1 heme b (iron(II)-protoporphyrin IX) group per subunit.</text>
</comment>
<feature type="binding site" evidence="18">
    <location>
        <position position="78"/>
    </location>
    <ligand>
        <name>Ca(2+)</name>
        <dbReference type="ChEBI" id="CHEBI:29108"/>
        <label>1</label>
    </ligand>
</feature>
<evidence type="ECO:0000256" key="2">
    <source>
        <dbReference type="ARBA" id="ARBA00004613"/>
    </source>
</evidence>
<dbReference type="Gramene" id="TRITD3Bv1G008570.2">
    <property type="protein sequence ID" value="TRITD3Bv1G008570.2"/>
    <property type="gene ID" value="TRITD3Bv1G008570"/>
</dbReference>
<dbReference type="GO" id="GO:0006979">
    <property type="term" value="P:response to oxidative stress"/>
    <property type="evidence" value="ECO:0007669"/>
    <property type="project" value="UniProtKB-UniRule"/>
</dbReference>
<keyword evidence="5 21" id="KW-0575">Peroxidase</keyword>
<dbReference type="GO" id="GO:0020037">
    <property type="term" value="F:heme binding"/>
    <property type="evidence" value="ECO:0007669"/>
    <property type="project" value="UniProtKB-UniRule"/>
</dbReference>
<name>A0A9R1RVT4_TRITD</name>
<evidence type="ECO:0000256" key="16">
    <source>
        <dbReference type="PIRSR" id="PIRSR600823-1"/>
    </source>
</evidence>
<dbReference type="PROSITE" id="PS00435">
    <property type="entry name" value="PEROXIDASE_1"/>
    <property type="match status" value="1"/>
</dbReference>
<dbReference type="Proteomes" id="UP000324705">
    <property type="component" value="Chromosome 3B"/>
</dbReference>
<dbReference type="GO" id="GO:0042744">
    <property type="term" value="P:hydrogen peroxide catabolic process"/>
    <property type="evidence" value="ECO:0007669"/>
    <property type="project" value="UniProtKB-KW"/>
</dbReference>
<feature type="site" description="Transition state stabilizer" evidence="19">
    <location>
        <position position="66"/>
    </location>
</feature>
<feature type="active site" description="Proton acceptor" evidence="16">
    <location>
        <position position="70"/>
    </location>
</feature>
<feature type="binding site" evidence="18">
    <location>
        <position position="196"/>
    </location>
    <ligand>
        <name>Ca(2+)</name>
        <dbReference type="ChEBI" id="CHEBI:29108"/>
        <label>2</label>
    </ligand>
</feature>
<evidence type="ECO:0000256" key="13">
    <source>
        <dbReference type="ARBA" id="ARBA00023180"/>
    </source>
</evidence>
<evidence type="ECO:0000256" key="21">
    <source>
        <dbReference type="RuleBase" id="RU362060"/>
    </source>
</evidence>
<evidence type="ECO:0000313" key="23">
    <source>
        <dbReference type="EMBL" id="VAH71326.1"/>
    </source>
</evidence>
<feature type="disulfide bond" evidence="20">
    <location>
        <begin position="202"/>
        <end position="225"/>
    </location>
</feature>
<evidence type="ECO:0000256" key="9">
    <source>
        <dbReference type="ARBA" id="ARBA00022837"/>
    </source>
</evidence>
<dbReference type="PRINTS" id="PR00461">
    <property type="entry name" value="PLPEROXIDASE"/>
</dbReference>
<keyword evidence="9 18" id="KW-0106">Calcium</keyword>
<sequence>MAPRAAAAVAVVALVCAVQSSLSGAAVPGLSPGFYKTTCPRLEQIVNAQVTATFNNDQGVAPALLRILFHDCFTQGCDASVLIKGRGSEQIPGGPNGTLRRVALDLIDRIHREAQAACPRVVSCADVTVLATRDALFKAGGPRFNVDLGRLDSFAPAPDKVNDLPSPFDGADSHIQAFKARKLSTDDLVSLSGAHTFGVAHCGVIAPRGTPSMDPQLAEKLRKTCTKPTATTTQDLDVLTPHVFDNKYYLGLTQKKGMFLSDQSLIDHPLTKNLALTFSKNQTAFFIEFAKSMTKMTEMGVITSKLQGEVRADCTVAGKPPRIEAATAADQGFTADMLCM</sequence>
<feature type="signal peptide" evidence="21">
    <location>
        <begin position="1"/>
        <end position="25"/>
    </location>
</feature>
<dbReference type="PANTHER" id="PTHR31517:SF51">
    <property type="entry name" value="PEROXIDASE 55"/>
    <property type="match status" value="1"/>
</dbReference>
<dbReference type="PROSITE" id="PS00436">
    <property type="entry name" value="PEROXIDASE_2"/>
    <property type="match status" value="1"/>
</dbReference>
<evidence type="ECO:0000256" key="5">
    <source>
        <dbReference type="ARBA" id="ARBA00022559"/>
    </source>
</evidence>
<dbReference type="GO" id="GO:0046872">
    <property type="term" value="F:metal ion binding"/>
    <property type="evidence" value="ECO:0007669"/>
    <property type="project" value="UniProtKB-UniRule"/>
</dbReference>
<feature type="disulfide bond" evidence="20">
    <location>
        <begin position="72"/>
        <end position="77"/>
    </location>
</feature>
<feature type="chain" id="PRO_5040537134" description="Peroxidase" evidence="21">
    <location>
        <begin position="26"/>
        <end position="340"/>
    </location>
</feature>
<keyword evidence="24" id="KW-1185">Reference proteome</keyword>
<evidence type="ECO:0000256" key="1">
    <source>
        <dbReference type="ARBA" id="ARBA00000189"/>
    </source>
</evidence>
<dbReference type="Gene3D" id="1.10.420.10">
    <property type="entry name" value="Peroxidase, domain 2"/>
    <property type="match status" value="1"/>
</dbReference>
<dbReference type="Gene3D" id="1.10.520.10">
    <property type="match status" value="1"/>
</dbReference>
<dbReference type="EC" id="1.11.1.7" evidence="4 21"/>
<evidence type="ECO:0000256" key="17">
    <source>
        <dbReference type="PIRSR" id="PIRSR600823-2"/>
    </source>
</evidence>
<keyword evidence="6 21" id="KW-0349">Heme</keyword>
<evidence type="ECO:0000256" key="12">
    <source>
        <dbReference type="ARBA" id="ARBA00023157"/>
    </source>
</evidence>
<evidence type="ECO:0000256" key="19">
    <source>
        <dbReference type="PIRSR" id="PIRSR600823-4"/>
    </source>
</evidence>
<evidence type="ECO:0000256" key="3">
    <source>
        <dbReference type="ARBA" id="ARBA00006873"/>
    </source>
</evidence>